<evidence type="ECO:0000313" key="2">
    <source>
        <dbReference type="EMBL" id="AYV86944.1"/>
    </source>
</evidence>
<proteinExistence type="predicted"/>
<reference evidence="2" key="1">
    <citation type="submission" date="2018-10" db="EMBL/GenBank/DDBJ databases">
        <title>Hidden diversity of soil giant viruses.</title>
        <authorList>
            <person name="Schulz F."/>
            <person name="Alteio L."/>
            <person name="Goudeau D."/>
            <person name="Ryan E.M."/>
            <person name="Malmstrom R.R."/>
            <person name="Blanchard J."/>
            <person name="Woyke T."/>
        </authorList>
    </citation>
    <scope>NUCLEOTIDE SEQUENCE</scope>
    <source>
        <strain evidence="2">SYV1</strain>
    </source>
</reference>
<organism evidence="2">
    <name type="scientific">Sylvanvirus sp</name>
    <dbReference type="NCBI Taxonomy" id="2487774"/>
    <lineage>
        <taxon>Viruses</taxon>
    </lineage>
</organism>
<gene>
    <name evidence="2" type="ORF">Sylvanvirus15_6</name>
</gene>
<dbReference type="InterPro" id="IPR025475">
    <property type="entry name" value="DUF4326"/>
</dbReference>
<evidence type="ECO:0000259" key="1">
    <source>
        <dbReference type="Pfam" id="PF14216"/>
    </source>
</evidence>
<sequence length="121" mass="13750">MSSEEKQTKIVNVKKAKLNKNIINDFAGWVSNSNNIYIGRNMAFYVPGTFKSKWANPFPVKTHGRDKCLELYREYILNSPTLAAALPELKGKTLGCWCHPEPCHGNILIELVNNTEVREEI</sequence>
<dbReference type="EMBL" id="MK072521">
    <property type="protein sequence ID" value="AYV86944.1"/>
    <property type="molecule type" value="Genomic_DNA"/>
</dbReference>
<accession>A0A3G5AJL4</accession>
<name>A0A3G5AJL4_9VIRU</name>
<protein>
    <recommendedName>
        <fullName evidence="1">DUF4326 domain-containing protein</fullName>
    </recommendedName>
</protein>
<feature type="domain" description="DUF4326" evidence="1">
    <location>
        <begin position="27"/>
        <end position="110"/>
    </location>
</feature>
<dbReference type="Pfam" id="PF14216">
    <property type="entry name" value="DUF4326"/>
    <property type="match status" value="1"/>
</dbReference>